<dbReference type="AlphaFoldDB" id="A0AB34KFK5"/>
<dbReference type="InterPro" id="IPR011701">
    <property type="entry name" value="MFS"/>
</dbReference>
<dbReference type="Pfam" id="PF07690">
    <property type="entry name" value="MFS_1"/>
    <property type="match status" value="1"/>
</dbReference>
<organism evidence="7 8">
    <name type="scientific">Cladosporium halotolerans</name>
    <dbReference type="NCBI Taxonomy" id="1052096"/>
    <lineage>
        <taxon>Eukaryota</taxon>
        <taxon>Fungi</taxon>
        <taxon>Dikarya</taxon>
        <taxon>Ascomycota</taxon>
        <taxon>Pezizomycotina</taxon>
        <taxon>Dothideomycetes</taxon>
        <taxon>Dothideomycetidae</taxon>
        <taxon>Cladosporiales</taxon>
        <taxon>Cladosporiaceae</taxon>
        <taxon>Cladosporium</taxon>
    </lineage>
</organism>
<evidence type="ECO:0000256" key="3">
    <source>
        <dbReference type="ARBA" id="ARBA00022989"/>
    </source>
</evidence>
<dbReference type="InterPro" id="IPR036259">
    <property type="entry name" value="MFS_trans_sf"/>
</dbReference>
<feature type="transmembrane region" description="Helical" evidence="5">
    <location>
        <begin position="223"/>
        <end position="243"/>
    </location>
</feature>
<feature type="domain" description="Major facilitator superfamily (MFS) profile" evidence="6">
    <location>
        <begin position="63"/>
        <end position="530"/>
    </location>
</feature>
<dbReference type="SUPFAM" id="SSF103473">
    <property type="entry name" value="MFS general substrate transporter"/>
    <property type="match status" value="1"/>
</dbReference>
<evidence type="ECO:0000259" key="6">
    <source>
        <dbReference type="PROSITE" id="PS50850"/>
    </source>
</evidence>
<proteinExistence type="predicted"/>
<protein>
    <recommendedName>
        <fullName evidence="6">Major facilitator superfamily (MFS) profile domain-containing protein</fullName>
    </recommendedName>
</protein>
<dbReference type="GO" id="GO:0005886">
    <property type="term" value="C:plasma membrane"/>
    <property type="evidence" value="ECO:0007669"/>
    <property type="project" value="TreeGrafter"/>
</dbReference>
<keyword evidence="8" id="KW-1185">Reference proteome</keyword>
<dbReference type="EMBL" id="JAAQHG020000030">
    <property type="protein sequence ID" value="KAL1583958.1"/>
    <property type="molecule type" value="Genomic_DNA"/>
</dbReference>
<feature type="transmembrane region" description="Helical" evidence="5">
    <location>
        <begin position="329"/>
        <end position="354"/>
    </location>
</feature>
<feature type="transmembrane region" description="Helical" evidence="5">
    <location>
        <begin position="66"/>
        <end position="88"/>
    </location>
</feature>
<comment type="subcellular location">
    <subcellularLocation>
        <location evidence="1">Membrane</location>
        <topology evidence="1">Multi-pass membrane protein</topology>
    </subcellularLocation>
</comment>
<evidence type="ECO:0000256" key="5">
    <source>
        <dbReference type="SAM" id="Phobius"/>
    </source>
</evidence>
<gene>
    <name evidence="7" type="ORF">WHR41_07439</name>
</gene>
<dbReference type="InterPro" id="IPR020846">
    <property type="entry name" value="MFS_dom"/>
</dbReference>
<name>A0AB34KFK5_9PEZI</name>
<dbReference type="GO" id="GO:0022857">
    <property type="term" value="F:transmembrane transporter activity"/>
    <property type="evidence" value="ECO:0007669"/>
    <property type="project" value="InterPro"/>
</dbReference>
<dbReference type="PROSITE" id="PS50850">
    <property type="entry name" value="MFS"/>
    <property type="match status" value="1"/>
</dbReference>
<feature type="transmembrane region" description="Helical" evidence="5">
    <location>
        <begin position="194"/>
        <end position="217"/>
    </location>
</feature>
<evidence type="ECO:0000256" key="1">
    <source>
        <dbReference type="ARBA" id="ARBA00004141"/>
    </source>
</evidence>
<keyword evidence="2 5" id="KW-0812">Transmembrane</keyword>
<comment type="caution">
    <text evidence="7">The sequence shown here is derived from an EMBL/GenBank/DDBJ whole genome shotgun (WGS) entry which is preliminary data.</text>
</comment>
<feature type="transmembrane region" description="Helical" evidence="5">
    <location>
        <begin position="409"/>
        <end position="430"/>
    </location>
</feature>
<feature type="transmembrane region" description="Helical" evidence="5">
    <location>
        <begin position="108"/>
        <end position="128"/>
    </location>
</feature>
<dbReference type="RefSeq" id="XP_069227064.1">
    <property type="nucleotide sequence ID" value="XM_069376044.1"/>
</dbReference>
<sequence>MATAEKLHDIDVEHLEAAYDKPSSAPAPTDGDVKLVDADGNVRRIPVPSSDPNDPLNMNKWRKAGIVVTCCWFSIFSLVLVGGAGPILEFWMQEYTPQGMSTQDVVNLTTYPSLVMALGAFVILPLSVVFGRRPVLLACTLLLLGSTIGAAVCQSYDTHMACRILQGIAAGATESVLPLVITDISFIDERGLLFGFYWGAQSCVNAVFTITVSYLAQNLGWRWFYWLMTILNGLGCMMVFFCLPETRYTRSSMSIGGQMYYTDEFGVTLVISEEEARANGITEAPAVTSPESKRTYVQSLNPVSTVAPNGFMLAISVVWKILSSLSSPAVVWAILATSITLGVGISMSLTYGLILTGGYSWPQGSVGLINCGILPIALIAMFWSGWLGDKTNVWLAKRRNGTHIPEDSLVILIVPTIVCMIGIIIYALAADKPESYSVWAIIMGWTLQQFGFVVSIITSTHFASEAYPSNPGPALVLVVGMKNIVSFGATYGILPMVHTWNYLTAYMLLFGVFTGIYVLGIPIYFFNPKV</sequence>
<accession>A0AB34KFK5</accession>
<dbReference type="GeneID" id="96008882"/>
<feature type="transmembrane region" description="Helical" evidence="5">
    <location>
        <begin position="135"/>
        <end position="152"/>
    </location>
</feature>
<keyword evidence="3 5" id="KW-1133">Transmembrane helix</keyword>
<evidence type="ECO:0000256" key="4">
    <source>
        <dbReference type="ARBA" id="ARBA00023136"/>
    </source>
</evidence>
<feature type="transmembrane region" description="Helical" evidence="5">
    <location>
        <begin position="506"/>
        <end position="526"/>
    </location>
</feature>
<dbReference type="Proteomes" id="UP000803884">
    <property type="component" value="Unassembled WGS sequence"/>
</dbReference>
<feature type="transmembrane region" description="Helical" evidence="5">
    <location>
        <begin position="366"/>
        <end position="388"/>
    </location>
</feature>
<dbReference type="PANTHER" id="PTHR23502">
    <property type="entry name" value="MAJOR FACILITATOR SUPERFAMILY"/>
    <property type="match status" value="1"/>
</dbReference>
<dbReference type="PANTHER" id="PTHR23502:SF34">
    <property type="entry name" value="PROTEIN HOL1"/>
    <property type="match status" value="1"/>
</dbReference>
<keyword evidence="4 5" id="KW-0472">Membrane</keyword>
<dbReference type="Gene3D" id="1.20.1250.20">
    <property type="entry name" value="MFS general substrate transporter like domains"/>
    <property type="match status" value="1"/>
</dbReference>
<evidence type="ECO:0000313" key="8">
    <source>
        <dbReference type="Proteomes" id="UP000803884"/>
    </source>
</evidence>
<feature type="transmembrane region" description="Helical" evidence="5">
    <location>
        <begin position="436"/>
        <end position="462"/>
    </location>
</feature>
<evidence type="ECO:0000256" key="2">
    <source>
        <dbReference type="ARBA" id="ARBA00022692"/>
    </source>
</evidence>
<feature type="transmembrane region" description="Helical" evidence="5">
    <location>
        <begin position="164"/>
        <end position="182"/>
    </location>
</feature>
<reference evidence="7 8" key="1">
    <citation type="journal article" date="2020" name="Microbiol. Resour. Announc.">
        <title>Draft Genome Sequence of a Cladosporium Species Isolated from the Mesophotic Ascidian Didemnum maculosum.</title>
        <authorList>
            <person name="Gioti A."/>
            <person name="Siaperas R."/>
            <person name="Nikolaivits E."/>
            <person name="Le Goff G."/>
            <person name="Ouazzani J."/>
            <person name="Kotoulas G."/>
            <person name="Topakas E."/>
        </authorList>
    </citation>
    <scope>NUCLEOTIDE SEQUENCE [LARGE SCALE GENOMIC DNA]</scope>
    <source>
        <strain evidence="7 8">TM138-S3</strain>
    </source>
</reference>
<feature type="transmembrane region" description="Helical" evidence="5">
    <location>
        <begin position="474"/>
        <end position="494"/>
    </location>
</feature>
<evidence type="ECO:0000313" key="7">
    <source>
        <dbReference type="EMBL" id="KAL1583958.1"/>
    </source>
</evidence>